<reference evidence="7" key="1">
    <citation type="journal article" date="2019" name="Int. J. Syst. Evol. Microbiol.">
        <title>The Global Catalogue of Microorganisms (GCM) 10K type strain sequencing project: providing services to taxonomists for standard genome sequencing and annotation.</title>
        <authorList>
            <consortium name="The Broad Institute Genomics Platform"/>
            <consortium name="The Broad Institute Genome Sequencing Center for Infectious Disease"/>
            <person name="Wu L."/>
            <person name="Ma J."/>
        </authorList>
    </citation>
    <scope>NUCLEOTIDE SEQUENCE [LARGE SCALE GENOMIC DNA]</scope>
    <source>
        <strain evidence="7">JCM 14370</strain>
    </source>
</reference>
<dbReference type="PANTHER" id="PTHR30126">
    <property type="entry name" value="HTH-TYPE TRANSCRIPTIONAL REGULATOR"/>
    <property type="match status" value="1"/>
</dbReference>
<dbReference type="CDD" id="cd05466">
    <property type="entry name" value="PBP2_LTTR_substrate"/>
    <property type="match status" value="1"/>
</dbReference>
<dbReference type="InterPro" id="IPR036388">
    <property type="entry name" value="WH-like_DNA-bd_sf"/>
</dbReference>
<feature type="domain" description="HTH lysR-type" evidence="5">
    <location>
        <begin position="1"/>
        <end position="59"/>
    </location>
</feature>
<evidence type="ECO:0000256" key="4">
    <source>
        <dbReference type="ARBA" id="ARBA00023163"/>
    </source>
</evidence>
<dbReference type="Pfam" id="PF03466">
    <property type="entry name" value="LysR_substrate"/>
    <property type="match status" value="1"/>
</dbReference>
<dbReference type="InterPro" id="IPR000847">
    <property type="entry name" value="LysR_HTH_N"/>
</dbReference>
<evidence type="ECO:0000256" key="3">
    <source>
        <dbReference type="ARBA" id="ARBA00023125"/>
    </source>
</evidence>
<proteinExistence type="inferred from homology"/>
<sequence>MDNLNQLRSFLTVYRVGSITRAAEALHLTQPAVTRQLRQLEERMSRQLFTRVPRGIVPTAAAHELARRIGTHLDALDLLAESLKLGSQSLAGTVYVGGPAEFLGAKVLPSLSDLHEENILLRIRLGAPEVLVQDLQAGALDLVVSTVRISNPELESRTLYLEELVLVGSASWAEKIPRKTLVAAEVLKQIPLLSYAEDLPLLRRYWRQVFGSLPSATASLVVPDLRALVEVAASGGGVTVLPRYLVEDLLVQGDLMELLHPLKPPVNQLHLVWKRDTSLHPRVIYVKERLERASERW</sequence>
<gene>
    <name evidence="6" type="ORF">GCM10008938_39440</name>
</gene>
<organism evidence="6 7">
    <name type="scientific">Deinococcus roseus</name>
    <dbReference type="NCBI Taxonomy" id="392414"/>
    <lineage>
        <taxon>Bacteria</taxon>
        <taxon>Thermotogati</taxon>
        <taxon>Deinococcota</taxon>
        <taxon>Deinococci</taxon>
        <taxon>Deinococcales</taxon>
        <taxon>Deinococcaceae</taxon>
        <taxon>Deinococcus</taxon>
    </lineage>
</organism>
<dbReference type="Pfam" id="PF00126">
    <property type="entry name" value="HTH_1"/>
    <property type="match status" value="1"/>
</dbReference>
<dbReference type="EMBL" id="BMOD01000020">
    <property type="protein sequence ID" value="GGJ49599.1"/>
    <property type="molecule type" value="Genomic_DNA"/>
</dbReference>
<dbReference type="RefSeq" id="WP_189005700.1">
    <property type="nucleotide sequence ID" value="NZ_BMOD01000020.1"/>
</dbReference>
<comment type="similarity">
    <text evidence="1">Belongs to the LysR transcriptional regulatory family.</text>
</comment>
<accession>A0ABQ2D8J3</accession>
<dbReference type="Gene3D" id="3.40.190.290">
    <property type="match status" value="1"/>
</dbReference>
<dbReference type="Gene3D" id="1.10.10.10">
    <property type="entry name" value="Winged helix-like DNA-binding domain superfamily/Winged helix DNA-binding domain"/>
    <property type="match status" value="1"/>
</dbReference>
<keyword evidence="4" id="KW-0804">Transcription</keyword>
<evidence type="ECO:0000256" key="1">
    <source>
        <dbReference type="ARBA" id="ARBA00009437"/>
    </source>
</evidence>
<protein>
    <submittedName>
        <fullName evidence="6">LysR family transcriptional regulator</fullName>
    </submittedName>
</protein>
<name>A0ABQ2D8J3_9DEIO</name>
<dbReference type="PROSITE" id="PS50931">
    <property type="entry name" value="HTH_LYSR"/>
    <property type="match status" value="1"/>
</dbReference>
<evidence type="ECO:0000256" key="2">
    <source>
        <dbReference type="ARBA" id="ARBA00023015"/>
    </source>
</evidence>
<keyword evidence="7" id="KW-1185">Reference proteome</keyword>
<dbReference type="SUPFAM" id="SSF46785">
    <property type="entry name" value="Winged helix' DNA-binding domain"/>
    <property type="match status" value="1"/>
</dbReference>
<dbReference type="SUPFAM" id="SSF53850">
    <property type="entry name" value="Periplasmic binding protein-like II"/>
    <property type="match status" value="1"/>
</dbReference>
<evidence type="ECO:0000313" key="6">
    <source>
        <dbReference type="EMBL" id="GGJ49599.1"/>
    </source>
</evidence>
<evidence type="ECO:0000313" key="7">
    <source>
        <dbReference type="Proteomes" id="UP000632222"/>
    </source>
</evidence>
<dbReference type="InterPro" id="IPR036390">
    <property type="entry name" value="WH_DNA-bd_sf"/>
</dbReference>
<comment type="caution">
    <text evidence="6">The sequence shown here is derived from an EMBL/GenBank/DDBJ whole genome shotgun (WGS) entry which is preliminary data.</text>
</comment>
<keyword evidence="2" id="KW-0805">Transcription regulation</keyword>
<dbReference type="InterPro" id="IPR005119">
    <property type="entry name" value="LysR_subst-bd"/>
</dbReference>
<keyword evidence="3" id="KW-0238">DNA-binding</keyword>
<dbReference type="PANTHER" id="PTHR30126:SF39">
    <property type="entry name" value="HTH-TYPE TRANSCRIPTIONAL REGULATOR CYSL"/>
    <property type="match status" value="1"/>
</dbReference>
<evidence type="ECO:0000259" key="5">
    <source>
        <dbReference type="PROSITE" id="PS50931"/>
    </source>
</evidence>
<dbReference type="Proteomes" id="UP000632222">
    <property type="component" value="Unassembled WGS sequence"/>
</dbReference>
<dbReference type="PRINTS" id="PR00039">
    <property type="entry name" value="HTHLYSR"/>
</dbReference>